<dbReference type="AlphaFoldDB" id="A0A1V2H6D9"/>
<reference evidence="1 2" key="1">
    <citation type="submission" date="2016-10" db="EMBL/GenBank/DDBJ databases">
        <title>Draft Genome sequence of Roseomonas sp. strain M3.</title>
        <authorList>
            <person name="Subhash Y."/>
            <person name="Lee S."/>
        </authorList>
    </citation>
    <scope>NUCLEOTIDE SEQUENCE [LARGE SCALE GENOMIC DNA]</scope>
    <source>
        <strain evidence="1 2">M3</strain>
    </source>
</reference>
<dbReference type="RefSeq" id="WP_076956372.1">
    <property type="nucleotide sequence ID" value="NZ_MLCO01000037.1"/>
</dbReference>
<protein>
    <submittedName>
        <fullName evidence="1">Uncharacterized protein</fullName>
    </submittedName>
</protein>
<gene>
    <name evidence="1" type="ORF">BKE38_05450</name>
</gene>
<comment type="caution">
    <text evidence="1">The sequence shown here is derived from an EMBL/GenBank/DDBJ whole genome shotgun (WGS) entry which is preliminary data.</text>
</comment>
<proteinExistence type="predicted"/>
<sequence length="172" mass="17253">MEVRDAADAVLALQVARDLGLEGPVTLVSPPGAAAWLGAPLFLATIAAARQQVPGIEVFAVLDCGAAPGLALAALTEGGLGAVVLAPCPGFEAVRGAAAEAGLPLWPAPPPCLRLQPRERKPGRIGPAGCAGRENGPDDAIAAKVARKTGLEAKKMADWWASAPGDSTGRLG</sequence>
<accession>A0A1V2H6D9</accession>
<keyword evidence="2" id="KW-1185">Reference proteome</keyword>
<organism evidence="1 2">
    <name type="scientific">Teichococcus deserti</name>
    <dbReference type="NCBI Taxonomy" id="1817963"/>
    <lineage>
        <taxon>Bacteria</taxon>
        <taxon>Pseudomonadati</taxon>
        <taxon>Pseudomonadota</taxon>
        <taxon>Alphaproteobacteria</taxon>
        <taxon>Acetobacterales</taxon>
        <taxon>Roseomonadaceae</taxon>
        <taxon>Roseomonas</taxon>
    </lineage>
</organism>
<name>A0A1V2H6D9_9PROT</name>
<dbReference type="Proteomes" id="UP000188879">
    <property type="component" value="Unassembled WGS sequence"/>
</dbReference>
<evidence type="ECO:0000313" key="2">
    <source>
        <dbReference type="Proteomes" id="UP000188879"/>
    </source>
</evidence>
<evidence type="ECO:0000313" key="1">
    <source>
        <dbReference type="EMBL" id="ONG56671.1"/>
    </source>
</evidence>
<dbReference type="EMBL" id="MLCO01000037">
    <property type="protein sequence ID" value="ONG56671.1"/>
    <property type="molecule type" value="Genomic_DNA"/>
</dbReference>